<evidence type="ECO:0000256" key="2">
    <source>
        <dbReference type="ARBA" id="ARBA00009820"/>
    </source>
</evidence>
<dbReference type="InterPro" id="IPR007195">
    <property type="entry name" value="TolB_N"/>
</dbReference>
<proteinExistence type="inferred from homology"/>
<feature type="domain" description="TolB N-terminal" evidence="6">
    <location>
        <begin position="42"/>
        <end position="145"/>
    </location>
</feature>
<protein>
    <recommendedName>
        <fullName evidence="5">Tol-Pal system protein TolB</fullName>
    </recommendedName>
</protein>
<comment type="subunit">
    <text evidence="5">The Tol-Pal system is composed of five core proteins: the inner membrane proteins TolA, TolQ and TolR, the periplasmic protein TolB and the outer membrane protein Pal. They form a network linking the inner and outer membranes and the peptidoglycan layer.</text>
</comment>
<evidence type="ECO:0000313" key="7">
    <source>
        <dbReference type="EMBL" id="MFD1122950.1"/>
    </source>
</evidence>
<evidence type="ECO:0000256" key="4">
    <source>
        <dbReference type="ARBA" id="ARBA00022764"/>
    </source>
</evidence>
<comment type="caution">
    <text evidence="7">The sequence shown here is derived from an EMBL/GenBank/DDBJ whole genome shotgun (WGS) entry which is preliminary data.</text>
</comment>
<dbReference type="PANTHER" id="PTHR36842:SF1">
    <property type="entry name" value="PROTEIN TOLB"/>
    <property type="match status" value="1"/>
</dbReference>
<name>A0ABW3PEV6_9PROT</name>
<comment type="function">
    <text evidence="5">Part of the Tol-Pal system, which plays a role in outer membrane invagination during cell division and is important for maintaining outer membrane integrity.</text>
</comment>
<dbReference type="SUPFAM" id="SSF52964">
    <property type="entry name" value="TolB, N-terminal domain"/>
    <property type="match status" value="1"/>
</dbReference>
<accession>A0ABW3PEV6</accession>
<evidence type="ECO:0000313" key="8">
    <source>
        <dbReference type="Proteomes" id="UP001597206"/>
    </source>
</evidence>
<dbReference type="PANTHER" id="PTHR36842">
    <property type="entry name" value="PROTEIN TOLB HOMOLOG"/>
    <property type="match status" value="1"/>
</dbReference>
<evidence type="ECO:0000259" key="6">
    <source>
        <dbReference type="Pfam" id="PF04052"/>
    </source>
</evidence>
<evidence type="ECO:0000256" key="1">
    <source>
        <dbReference type="ARBA" id="ARBA00004418"/>
    </source>
</evidence>
<dbReference type="RefSeq" id="WP_379034199.1">
    <property type="nucleotide sequence ID" value="NZ_JBHTLN010000002.1"/>
</dbReference>
<evidence type="ECO:0000256" key="3">
    <source>
        <dbReference type="ARBA" id="ARBA00022729"/>
    </source>
</evidence>
<keyword evidence="5" id="KW-0131">Cell cycle</keyword>
<gene>
    <name evidence="5 7" type="primary">tolB</name>
    <name evidence="7" type="ORF">ACFQ2T_10580</name>
</gene>
<dbReference type="InterPro" id="IPR011042">
    <property type="entry name" value="6-blade_b-propeller_TolB-like"/>
</dbReference>
<keyword evidence="4 5" id="KW-0574">Periplasm</keyword>
<sequence length="448" mass="47931" precursor="true">MNNTETMKTVKSRLTEYRRVLVKVCCTSALAWMFASPANAALDIEISGGSAIQIPIAILPLTESANVQGKNRIHDIISNDLKGSGMFRVLNTSGIPSLPTTAADIKYTDWTALKAQGLSIGEVQQAANGNLKVNVQVMDVLRQTPLLQSTYTVPASQYRHVAHLIADQIYEKFTGQPGAFATRIAYVTKAGKRFTLQIADADGFNAQTLVSSNEPIISPSWSPDGSKMAYVSFEKKKPIVFVQSLYTGERKVVANFKGNNSAPSWAPDGSKLAVVLTYGANSQIYTISADGSNLQQVTKSSSIDTEPAFSPDGKFIYFSSDRGGRPQIYKVPASGGSPSRVTFEGGYNVSPRFSPDGKYLTYIRNDGGSFKVAVQDLGSGSVKILSAGSQDESPSFAPNSRTLMYATRVGGKGTLATVAVDGLVRQRLSEAGGDIREPAWGPAQASPK</sequence>
<organism evidence="7 8">
    <name type="scientific">Methylophilus flavus</name>
    <dbReference type="NCBI Taxonomy" id="640084"/>
    <lineage>
        <taxon>Bacteria</taxon>
        <taxon>Pseudomonadati</taxon>
        <taxon>Pseudomonadota</taxon>
        <taxon>Betaproteobacteria</taxon>
        <taxon>Nitrosomonadales</taxon>
        <taxon>Methylophilaceae</taxon>
        <taxon>Methylophilus</taxon>
    </lineage>
</organism>
<feature type="signal peptide" evidence="5">
    <location>
        <begin position="1"/>
        <end position="40"/>
    </location>
</feature>
<dbReference type="Pfam" id="PF07676">
    <property type="entry name" value="PD40"/>
    <property type="match status" value="5"/>
</dbReference>
<dbReference type="Gene3D" id="2.120.10.30">
    <property type="entry name" value="TolB, C-terminal domain"/>
    <property type="match status" value="1"/>
</dbReference>
<dbReference type="Proteomes" id="UP001597206">
    <property type="component" value="Unassembled WGS sequence"/>
</dbReference>
<dbReference type="NCBIfam" id="TIGR02800">
    <property type="entry name" value="propeller_TolB"/>
    <property type="match status" value="1"/>
</dbReference>
<evidence type="ECO:0000256" key="5">
    <source>
        <dbReference type="HAMAP-Rule" id="MF_00671"/>
    </source>
</evidence>
<dbReference type="HAMAP" id="MF_00671">
    <property type="entry name" value="TolB"/>
    <property type="match status" value="1"/>
</dbReference>
<comment type="subcellular location">
    <subcellularLocation>
        <location evidence="1 5">Periplasm</location>
    </subcellularLocation>
</comment>
<keyword evidence="3 5" id="KW-0732">Signal</keyword>
<dbReference type="InterPro" id="IPR014167">
    <property type="entry name" value="Tol-Pal_TolB"/>
</dbReference>
<dbReference type="EMBL" id="JBHTLN010000002">
    <property type="protein sequence ID" value="MFD1122950.1"/>
    <property type="molecule type" value="Genomic_DNA"/>
</dbReference>
<keyword evidence="5" id="KW-0132">Cell division</keyword>
<dbReference type="Gene3D" id="3.40.50.10070">
    <property type="entry name" value="TolB, N-terminal domain"/>
    <property type="match status" value="1"/>
</dbReference>
<comment type="similarity">
    <text evidence="2 5">Belongs to the TolB family.</text>
</comment>
<dbReference type="SUPFAM" id="SSF69304">
    <property type="entry name" value="Tricorn protease N-terminal domain"/>
    <property type="match status" value="1"/>
</dbReference>
<reference evidence="8" key="1">
    <citation type="journal article" date="2019" name="Int. J. Syst. Evol. Microbiol.">
        <title>The Global Catalogue of Microorganisms (GCM) 10K type strain sequencing project: providing services to taxonomists for standard genome sequencing and annotation.</title>
        <authorList>
            <consortium name="The Broad Institute Genomics Platform"/>
            <consortium name="The Broad Institute Genome Sequencing Center for Infectious Disease"/>
            <person name="Wu L."/>
            <person name="Ma J."/>
        </authorList>
    </citation>
    <scope>NUCLEOTIDE SEQUENCE [LARGE SCALE GENOMIC DNA]</scope>
    <source>
        <strain evidence="8">CCUG 58411</strain>
    </source>
</reference>
<keyword evidence="8" id="KW-1185">Reference proteome</keyword>
<dbReference type="InterPro" id="IPR011659">
    <property type="entry name" value="WD40"/>
</dbReference>
<dbReference type="Pfam" id="PF04052">
    <property type="entry name" value="TolB_N"/>
    <property type="match status" value="1"/>
</dbReference>
<feature type="chain" id="PRO_5044945843" description="Tol-Pal system protein TolB" evidence="5">
    <location>
        <begin position="41"/>
        <end position="448"/>
    </location>
</feature>